<proteinExistence type="predicted"/>
<dbReference type="Gene3D" id="1.10.3020.10">
    <property type="entry name" value="alpha-amino acid ester hydrolase ( Helical cap domain)"/>
    <property type="match status" value="1"/>
</dbReference>
<keyword evidence="4" id="KW-1185">Reference proteome</keyword>
<dbReference type="PANTHER" id="PTHR43056:SF10">
    <property type="entry name" value="COCE_NOND FAMILY, PUTATIVE (AFU_ORTHOLOGUE AFUA_7G00600)-RELATED"/>
    <property type="match status" value="1"/>
</dbReference>
<dbReference type="SUPFAM" id="SSF53474">
    <property type="entry name" value="alpha/beta-Hydrolases"/>
    <property type="match status" value="1"/>
</dbReference>
<dbReference type="SMART" id="SM00939">
    <property type="entry name" value="PepX_C"/>
    <property type="match status" value="1"/>
</dbReference>
<dbReference type="InterPro" id="IPR013736">
    <property type="entry name" value="Xaa-Pro_dipept_C"/>
</dbReference>
<dbReference type="InterPro" id="IPR005674">
    <property type="entry name" value="CocE/Ser_esterase"/>
</dbReference>
<dbReference type="InterPro" id="IPR000383">
    <property type="entry name" value="Xaa-Pro-like_dom"/>
</dbReference>
<dbReference type="Pfam" id="PF08530">
    <property type="entry name" value="PepX_C"/>
    <property type="match status" value="1"/>
</dbReference>
<dbReference type="Gene3D" id="3.40.50.1820">
    <property type="entry name" value="alpha/beta hydrolase"/>
    <property type="match status" value="1"/>
</dbReference>
<evidence type="ECO:0000313" key="4">
    <source>
        <dbReference type="Proteomes" id="UP000663923"/>
    </source>
</evidence>
<accession>A0ABX7T7J2</accession>
<dbReference type="Gene3D" id="2.60.120.260">
    <property type="entry name" value="Galactose-binding domain-like"/>
    <property type="match status" value="1"/>
</dbReference>
<gene>
    <name evidence="3" type="ORF">J4G78_05885</name>
</gene>
<dbReference type="PANTHER" id="PTHR43056">
    <property type="entry name" value="PEPTIDASE S9 PROLYL OLIGOPEPTIDASE"/>
    <property type="match status" value="1"/>
</dbReference>
<evidence type="ECO:0000256" key="1">
    <source>
        <dbReference type="ARBA" id="ARBA00022801"/>
    </source>
</evidence>
<dbReference type="NCBIfam" id="TIGR00976">
    <property type="entry name" value="CocE_NonD"/>
    <property type="match status" value="1"/>
</dbReference>
<dbReference type="InterPro" id="IPR050585">
    <property type="entry name" value="Xaa-Pro_dipeptidyl-ppase/CocE"/>
</dbReference>
<dbReference type="SUPFAM" id="SSF49785">
    <property type="entry name" value="Galactose-binding domain-like"/>
    <property type="match status" value="1"/>
</dbReference>
<protein>
    <submittedName>
        <fullName evidence="3">CocE/NonD family hydrolase</fullName>
    </submittedName>
</protein>
<dbReference type="Pfam" id="PF02129">
    <property type="entry name" value="Peptidase_S15"/>
    <property type="match status" value="1"/>
</dbReference>
<dbReference type="RefSeq" id="WP_207989298.1">
    <property type="nucleotide sequence ID" value="NZ_CP071794.1"/>
</dbReference>
<dbReference type="Proteomes" id="UP000663923">
    <property type="component" value="Chromosome"/>
</dbReference>
<organism evidence="3 4">
    <name type="scientific">Parasphingorhabdus cellanae</name>
    <dbReference type="NCBI Taxonomy" id="2806553"/>
    <lineage>
        <taxon>Bacteria</taxon>
        <taxon>Pseudomonadati</taxon>
        <taxon>Pseudomonadota</taxon>
        <taxon>Alphaproteobacteria</taxon>
        <taxon>Sphingomonadales</taxon>
        <taxon>Sphingomonadaceae</taxon>
        <taxon>Parasphingorhabdus</taxon>
    </lineage>
</organism>
<evidence type="ECO:0000313" key="3">
    <source>
        <dbReference type="EMBL" id="QTD57086.1"/>
    </source>
</evidence>
<dbReference type="EMBL" id="CP071794">
    <property type="protein sequence ID" value="QTD57086.1"/>
    <property type="molecule type" value="Genomic_DNA"/>
</dbReference>
<dbReference type="GO" id="GO:0016787">
    <property type="term" value="F:hydrolase activity"/>
    <property type="evidence" value="ECO:0007669"/>
    <property type="project" value="UniProtKB-KW"/>
</dbReference>
<feature type="domain" description="Xaa-Pro dipeptidyl-peptidase C-terminal" evidence="2">
    <location>
        <begin position="335"/>
        <end position="588"/>
    </location>
</feature>
<name>A0ABX7T7J2_9SPHN</name>
<keyword evidence="1 3" id="KW-0378">Hydrolase</keyword>
<sequence>MAWRTIAKWTAIFVAAFTVMLLVFGSAILEHLVEQGVAPYLGDKPAYTHEAGRTFDYRVKMDDGVMLQTEVFLPEGEGPWPTVLVRDAYSFNKHLFCHPLVRYGYACVHQDVRGRFASEGQWHPFVNEAKDGKAALDWLVDQDWQNGNIAMIGFSYLAVSQWAVVDRLPPEVKTIIPMLGHGDVYDIVYRGGHFAQGVTGLWSTELFMPASKRDDAVNIWQNQVVPARPALNVDSTLFGAAWPAYRHFISHPLRSDSYWQRAEYKQLRRAHRSIDVPVLWVAGWHDFFLEGTLERFAELPTRAQSTLLIQPGEHAGQTGDLRVEDTSAQYFRSALGWLDHHLRGKPLPDYLSPGVLYYRNGVDRWAKSSAWPPVSQPTTLQLSRLDKASRCGGILVTGDKVIPGHPAATFTYDPASPAPTVGGAYMLNASVAPPAVASQGTTVCERDDVLSFISVPFEKAQRLAGPVFTDLEVSSNAQDTAFFVRISEIFEDGRILNIRDDILALSARDGDALETEYQPGDRVGLNFRMTPIDWTLTAGSRIRLDISSSNAPAFAAHFNRSGLWSAQAEPKIAKQTVYVGSVELPVVSMAD</sequence>
<dbReference type="InterPro" id="IPR029058">
    <property type="entry name" value="AB_hydrolase_fold"/>
</dbReference>
<reference evidence="3 4" key="1">
    <citation type="submission" date="2021-03" db="EMBL/GenBank/DDBJ databases">
        <title>Complete genome of Parasphingorhabdus_sp.JHSY0214.</title>
        <authorList>
            <person name="Yoo J.H."/>
            <person name="Bae J.W."/>
        </authorList>
    </citation>
    <scope>NUCLEOTIDE SEQUENCE [LARGE SCALE GENOMIC DNA]</scope>
    <source>
        <strain evidence="3 4">JHSY0214</strain>
    </source>
</reference>
<dbReference type="InterPro" id="IPR008979">
    <property type="entry name" value="Galactose-bd-like_sf"/>
</dbReference>
<evidence type="ECO:0000259" key="2">
    <source>
        <dbReference type="SMART" id="SM00939"/>
    </source>
</evidence>